<name>A0A4C1TZZ2_EUMVA</name>
<feature type="region of interest" description="Disordered" evidence="1">
    <location>
        <begin position="192"/>
        <end position="221"/>
    </location>
</feature>
<dbReference type="InterPro" id="IPR019080">
    <property type="entry name" value="YqaJ_viral_recombinase"/>
</dbReference>
<dbReference type="Pfam" id="PF09588">
    <property type="entry name" value="YqaJ"/>
    <property type="match status" value="1"/>
</dbReference>
<organism evidence="3 4">
    <name type="scientific">Eumeta variegata</name>
    <name type="common">Bagworm moth</name>
    <name type="synonym">Eumeta japonica</name>
    <dbReference type="NCBI Taxonomy" id="151549"/>
    <lineage>
        <taxon>Eukaryota</taxon>
        <taxon>Metazoa</taxon>
        <taxon>Ecdysozoa</taxon>
        <taxon>Arthropoda</taxon>
        <taxon>Hexapoda</taxon>
        <taxon>Insecta</taxon>
        <taxon>Pterygota</taxon>
        <taxon>Neoptera</taxon>
        <taxon>Endopterygota</taxon>
        <taxon>Lepidoptera</taxon>
        <taxon>Glossata</taxon>
        <taxon>Ditrysia</taxon>
        <taxon>Tineoidea</taxon>
        <taxon>Psychidae</taxon>
        <taxon>Oiketicinae</taxon>
        <taxon>Eumeta</taxon>
    </lineage>
</organism>
<dbReference type="PANTHER" id="PTHR39953:SF1">
    <property type="entry name" value="RE54151P"/>
    <property type="match status" value="1"/>
</dbReference>
<dbReference type="SUPFAM" id="SSF52980">
    <property type="entry name" value="Restriction endonuclease-like"/>
    <property type="match status" value="1"/>
</dbReference>
<dbReference type="OrthoDB" id="10023262at2759"/>
<evidence type="ECO:0000313" key="3">
    <source>
        <dbReference type="EMBL" id="GBP19508.1"/>
    </source>
</evidence>
<comment type="caution">
    <text evidence="3">The sequence shown here is derived from an EMBL/GenBank/DDBJ whole genome shotgun (WGS) entry which is preliminary data.</text>
</comment>
<dbReference type="GO" id="GO:0006281">
    <property type="term" value="P:DNA repair"/>
    <property type="evidence" value="ECO:0007669"/>
    <property type="project" value="UniProtKB-ARBA"/>
</dbReference>
<dbReference type="PANTHER" id="PTHR39953">
    <property type="entry name" value="RE54151P"/>
    <property type="match status" value="1"/>
</dbReference>
<proteinExistence type="predicted"/>
<dbReference type="EMBL" id="BGZK01000109">
    <property type="protein sequence ID" value="GBP19508.1"/>
    <property type="molecule type" value="Genomic_DNA"/>
</dbReference>
<dbReference type="Proteomes" id="UP000299102">
    <property type="component" value="Unassembled WGS sequence"/>
</dbReference>
<protein>
    <recommendedName>
        <fullName evidence="2">YqaJ viral recombinase domain-containing protein</fullName>
    </recommendedName>
</protein>
<dbReference type="AlphaFoldDB" id="A0A4C1TZZ2"/>
<feature type="domain" description="YqaJ viral recombinase" evidence="2">
    <location>
        <begin position="7"/>
        <end position="75"/>
    </location>
</feature>
<dbReference type="InterPro" id="IPR011604">
    <property type="entry name" value="PDDEXK-like_dom_sf"/>
</dbReference>
<gene>
    <name evidence="3" type="ORF">EVAR_102056_1</name>
</gene>
<evidence type="ECO:0000259" key="2">
    <source>
        <dbReference type="Pfam" id="PF09588"/>
    </source>
</evidence>
<sequence length="326" mass="36669">MGENIPDTPAMKWGRMLETEVRKTVGIILGKKIKKCGLMLSQEYPMITGSPDGICKDSIIAIKCPTTAKTYQNYFKNSKPTERNQLKIKNATCSTYDLPDDVLNEVGKNKPKVTGDALALEASTSTSPDIITEDVDDVLQMDFAALTVEQLIEKLKTEVIRDEQILKIFEDDFRALLLLVELLPVTYSVKSRKGKGKGKAKEKENHRKGNKRAATEETETNEPLHIHFPNKYLLRLVPEGTNLEQFVQDFRAKSSTSIQPYLVAPASQSSSQNTFINGDDWFLNVPDKGNSVTSFDLLYKIFYVSNLDYPDSPEIFIILWMSISTT</sequence>
<reference evidence="3 4" key="1">
    <citation type="journal article" date="2019" name="Commun. Biol.">
        <title>The bagworm genome reveals a unique fibroin gene that provides high tensile strength.</title>
        <authorList>
            <person name="Kono N."/>
            <person name="Nakamura H."/>
            <person name="Ohtoshi R."/>
            <person name="Tomita M."/>
            <person name="Numata K."/>
            <person name="Arakawa K."/>
        </authorList>
    </citation>
    <scope>NUCLEOTIDE SEQUENCE [LARGE SCALE GENOMIC DNA]</scope>
</reference>
<keyword evidence="4" id="KW-1185">Reference proteome</keyword>
<evidence type="ECO:0000313" key="4">
    <source>
        <dbReference type="Proteomes" id="UP000299102"/>
    </source>
</evidence>
<dbReference type="InterPro" id="IPR011335">
    <property type="entry name" value="Restrct_endonuc-II-like"/>
</dbReference>
<dbReference type="Gene3D" id="3.90.320.10">
    <property type="match status" value="1"/>
</dbReference>
<evidence type="ECO:0000256" key="1">
    <source>
        <dbReference type="SAM" id="MobiDB-lite"/>
    </source>
</evidence>
<accession>A0A4C1TZZ2</accession>